<dbReference type="PROSITE" id="PS00086">
    <property type="entry name" value="CYTOCHROME_P450"/>
    <property type="match status" value="1"/>
</dbReference>
<reference evidence="7 8" key="1">
    <citation type="submission" date="2021-07" db="EMBL/GenBank/DDBJ databases">
        <title>The Aristolochia fimbriata genome: insights into angiosperm evolution, floral development and chemical biosynthesis.</title>
        <authorList>
            <person name="Jiao Y."/>
        </authorList>
    </citation>
    <scope>NUCLEOTIDE SEQUENCE [LARGE SCALE GENOMIC DNA]</scope>
    <source>
        <strain evidence="7">IBCAS-2021</strain>
        <tissue evidence="7">Leaf</tissue>
    </source>
</reference>
<feature type="binding site" description="axial binding residue" evidence="5">
    <location>
        <position position="413"/>
    </location>
    <ligand>
        <name>heme</name>
        <dbReference type="ChEBI" id="CHEBI:30413"/>
    </ligand>
    <ligandPart>
        <name>Fe</name>
        <dbReference type="ChEBI" id="CHEBI:18248"/>
    </ligandPart>
</feature>
<dbReference type="GO" id="GO:0020037">
    <property type="term" value="F:heme binding"/>
    <property type="evidence" value="ECO:0007669"/>
    <property type="project" value="InterPro"/>
</dbReference>
<dbReference type="GO" id="GO:0016705">
    <property type="term" value="F:oxidoreductase activity, acting on paired donors, with incorporation or reduction of molecular oxygen"/>
    <property type="evidence" value="ECO:0007669"/>
    <property type="project" value="InterPro"/>
</dbReference>
<keyword evidence="2 5" id="KW-0479">Metal-binding</keyword>
<accession>A0AAV7EVH1</accession>
<keyword evidence="6" id="KW-0503">Monooxygenase</keyword>
<evidence type="ECO:0000256" key="6">
    <source>
        <dbReference type="RuleBase" id="RU000461"/>
    </source>
</evidence>
<dbReference type="PRINTS" id="PR00385">
    <property type="entry name" value="P450"/>
</dbReference>
<keyword evidence="8" id="KW-1185">Reference proteome</keyword>
<name>A0AAV7EVH1_ARIFI</name>
<evidence type="ECO:0000256" key="4">
    <source>
        <dbReference type="ARBA" id="ARBA00023004"/>
    </source>
</evidence>
<evidence type="ECO:0000256" key="2">
    <source>
        <dbReference type="ARBA" id="ARBA00022723"/>
    </source>
</evidence>
<evidence type="ECO:0000313" key="8">
    <source>
        <dbReference type="Proteomes" id="UP000825729"/>
    </source>
</evidence>
<dbReference type="SUPFAM" id="SSF48264">
    <property type="entry name" value="Cytochrome P450"/>
    <property type="match status" value="1"/>
</dbReference>
<keyword evidence="5 6" id="KW-0349">Heme</keyword>
<evidence type="ECO:0008006" key="9">
    <source>
        <dbReference type="Google" id="ProtNLM"/>
    </source>
</evidence>
<comment type="caution">
    <text evidence="7">The sequence shown here is derived from an EMBL/GenBank/DDBJ whole genome shotgun (WGS) entry which is preliminary data.</text>
</comment>
<dbReference type="GO" id="GO:0006629">
    <property type="term" value="P:lipid metabolic process"/>
    <property type="evidence" value="ECO:0007669"/>
    <property type="project" value="UniProtKB-ARBA"/>
</dbReference>
<dbReference type="CDD" id="cd11064">
    <property type="entry name" value="CYP86A"/>
    <property type="match status" value="1"/>
</dbReference>
<dbReference type="Proteomes" id="UP000825729">
    <property type="component" value="Unassembled WGS sequence"/>
</dbReference>
<dbReference type="Gene3D" id="1.10.630.10">
    <property type="entry name" value="Cytochrome P450"/>
    <property type="match status" value="2"/>
</dbReference>
<dbReference type="InterPro" id="IPR017972">
    <property type="entry name" value="Cyt_P450_CS"/>
</dbReference>
<dbReference type="PRINTS" id="PR00463">
    <property type="entry name" value="EP450I"/>
</dbReference>
<dbReference type="InterPro" id="IPR001128">
    <property type="entry name" value="Cyt_P450"/>
</dbReference>
<organism evidence="7 8">
    <name type="scientific">Aristolochia fimbriata</name>
    <name type="common">White veined hardy Dutchman's pipe vine</name>
    <dbReference type="NCBI Taxonomy" id="158543"/>
    <lineage>
        <taxon>Eukaryota</taxon>
        <taxon>Viridiplantae</taxon>
        <taxon>Streptophyta</taxon>
        <taxon>Embryophyta</taxon>
        <taxon>Tracheophyta</taxon>
        <taxon>Spermatophyta</taxon>
        <taxon>Magnoliopsida</taxon>
        <taxon>Magnoliidae</taxon>
        <taxon>Piperales</taxon>
        <taxon>Aristolochiaceae</taxon>
        <taxon>Aristolochia</taxon>
    </lineage>
</organism>
<keyword evidence="3 6" id="KW-0560">Oxidoreductase</keyword>
<comment type="similarity">
    <text evidence="1 6">Belongs to the cytochrome P450 family.</text>
</comment>
<comment type="cofactor">
    <cofactor evidence="5">
        <name>heme</name>
        <dbReference type="ChEBI" id="CHEBI:30413"/>
    </cofactor>
</comment>
<evidence type="ECO:0000256" key="5">
    <source>
        <dbReference type="PIRSR" id="PIRSR602401-1"/>
    </source>
</evidence>
<dbReference type="GO" id="GO:0005506">
    <property type="term" value="F:iron ion binding"/>
    <property type="evidence" value="ECO:0007669"/>
    <property type="project" value="InterPro"/>
</dbReference>
<dbReference type="GO" id="GO:0004497">
    <property type="term" value="F:monooxygenase activity"/>
    <property type="evidence" value="ECO:0007669"/>
    <property type="project" value="UniProtKB-KW"/>
</dbReference>
<keyword evidence="4 5" id="KW-0408">Iron</keyword>
<evidence type="ECO:0000256" key="3">
    <source>
        <dbReference type="ARBA" id="ARBA00023002"/>
    </source>
</evidence>
<evidence type="ECO:0000313" key="7">
    <source>
        <dbReference type="EMBL" id="KAG9451617.1"/>
    </source>
</evidence>
<proteinExistence type="inferred from homology"/>
<evidence type="ECO:0000256" key="1">
    <source>
        <dbReference type="ARBA" id="ARBA00010617"/>
    </source>
</evidence>
<dbReference type="InterPro" id="IPR036396">
    <property type="entry name" value="Cyt_P450_sf"/>
</dbReference>
<dbReference type="InterPro" id="IPR002401">
    <property type="entry name" value="Cyt_P450_E_grp-I"/>
</dbReference>
<sequence>MTIIIIIISYVAAREVVMLIQKQPLVQWPLVRHLPALLRNCHRMNEWGTKLFADLGSGTVVLKGPLFTGLELVLTCDPLNVEYVTKTNFPNFGKGPTFVDKFDVLGDGIFIADDQSWFLQRKMAHSRLTSKRFQSFYAEKSREAAVGGLVPVLHHAAARGSSLDLQEVFKRFSFDATCASIVGTNPRSLSVSFAKNEFSSAIDEITQAIFYRHLVPSFWWKAMRFLGVGWEGRGDKFFRDTALSFFAAGRDTLSSGLTWFFLLLCKTPSVEAKILEELKKVVLVDVTNTQAKEEGDARHEEERRRRPHWRLCSSEDIKNMVYLHAALLESMRLFPPVPVEHKGVREEDVLPDGTVVKPGDSIVYSIYVMGRMKWIWGEDCMDFKPERWIDEKGKLRHEPSSKYTVFNAGPRSCLGKTMAMTIMKMAAATVLLNFRLHMVESGECGPSSSSIHSIQQVPSVVLQVKNGFTVMVTEREDSSDVL</sequence>
<dbReference type="EMBL" id="JAINDJ010000004">
    <property type="protein sequence ID" value="KAG9451617.1"/>
    <property type="molecule type" value="Genomic_DNA"/>
</dbReference>
<dbReference type="AlphaFoldDB" id="A0AAV7EVH1"/>
<protein>
    <recommendedName>
        <fullName evidence="9">Cytochrome P450</fullName>
    </recommendedName>
</protein>
<dbReference type="Pfam" id="PF00067">
    <property type="entry name" value="p450"/>
    <property type="match status" value="2"/>
</dbReference>
<dbReference type="PANTHER" id="PTHR24296">
    <property type="entry name" value="CYTOCHROME P450"/>
    <property type="match status" value="1"/>
</dbReference>
<gene>
    <name evidence="7" type="ORF">H6P81_011582</name>
</gene>